<dbReference type="ExpressionAtlas" id="A0A077S7F8">
    <property type="expression patterns" value="baseline and differential"/>
</dbReference>
<dbReference type="PANTHER" id="PTHR34801:SF2">
    <property type="entry name" value="EXPRESSED PROTEIN"/>
    <property type="match status" value="1"/>
</dbReference>
<organism evidence="2">
    <name type="scientific">Triticum aestivum</name>
    <name type="common">Wheat</name>
    <dbReference type="NCBI Taxonomy" id="4565"/>
    <lineage>
        <taxon>Eukaryota</taxon>
        <taxon>Viridiplantae</taxon>
        <taxon>Streptophyta</taxon>
        <taxon>Embryophyta</taxon>
        <taxon>Tracheophyta</taxon>
        <taxon>Spermatophyta</taxon>
        <taxon>Magnoliopsida</taxon>
        <taxon>Liliopsida</taxon>
        <taxon>Poales</taxon>
        <taxon>Poaceae</taxon>
        <taxon>BOP clade</taxon>
        <taxon>Pooideae</taxon>
        <taxon>Triticodae</taxon>
        <taxon>Triticeae</taxon>
        <taxon>Triticinae</taxon>
        <taxon>Triticum</taxon>
    </lineage>
</organism>
<feature type="region of interest" description="Disordered" evidence="1">
    <location>
        <begin position="1"/>
        <end position="46"/>
    </location>
</feature>
<dbReference type="PANTHER" id="PTHR34801">
    <property type="entry name" value="EXPRESSED PROTEIN"/>
    <property type="match status" value="1"/>
</dbReference>
<dbReference type="AlphaFoldDB" id="A0A077S7F8"/>
<protein>
    <submittedName>
        <fullName evidence="2">Uncharacterized protein</fullName>
    </submittedName>
</protein>
<name>A0A077S7F8_WHEAT</name>
<proteinExistence type="predicted"/>
<accession>A0A077S7F8</accession>
<gene>
    <name evidence="2" type="ORF">TRAES_3BF113400220CFD_c1</name>
</gene>
<reference evidence="2" key="1">
    <citation type="journal article" date="2014" name="Science">
        <title>Structural and functional partitioning of bread wheat chromosome 3B.</title>
        <authorList>
            <person name="Choulet F."/>
            <person name="Alberti A."/>
            <person name="Theil S."/>
            <person name="Glover N."/>
            <person name="Barbe V."/>
            <person name="Daron J."/>
            <person name="Pingault L."/>
            <person name="Sourdille P."/>
            <person name="Couloux A."/>
            <person name="Paux E."/>
            <person name="Leroy P."/>
            <person name="Mangenot S."/>
            <person name="Guilhot N."/>
            <person name="Le Gouis J."/>
            <person name="Balfourier F."/>
            <person name="Alaux M."/>
            <person name="Jamilloux V."/>
            <person name="Poulain J."/>
            <person name="Durand C."/>
            <person name="Bellec A."/>
            <person name="Gaspin C."/>
            <person name="Safar J."/>
            <person name="Dolezel J."/>
            <person name="Rogers J."/>
            <person name="Vandepoele K."/>
            <person name="Aury J.M."/>
            <person name="Mayer K."/>
            <person name="Berges H."/>
            <person name="Quesneville H."/>
            <person name="Wincker P."/>
            <person name="Feuillet C."/>
        </authorList>
    </citation>
    <scope>NUCLEOTIDE SEQUENCE</scope>
</reference>
<sequence length="79" mass="8299">MRGRAPRRCCRCSAPPSPTRGSAGTAPSSPPSLSTSRGTKASYLGVQKRPPSLALCPATNNCVSTSERISNSNHYAPPW</sequence>
<feature type="compositionally biased region" description="Basic residues" evidence="1">
    <location>
        <begin position="1"/>
        <end position="10"/>
    </location>
</feature>
<dbReference type="HOGENOM" id="CLU_2610952_0_0_1"/>
<dbReference type="EMBL" id="HG670306">
    <property type="protein sequence ID" value="CDM86010.1"/>
    <property type="molecule type" value="Genomic_DNA"/>
</dbReference>
<evidence type="ECO:0000313" key="2">
    <source>
        <dbReference type="EMBL" id="CDM86010.1"/>
    </source>
</evidence>
<feature type="compositionally biased region" description="Low complexity" evidence="1">
    <location>
        <begin position="20"/>
        <end position="39"/>
    </location>
</feature>
<evidence type="ECO:0000256" key="1">
    <source>
        <dbReference type="SAM" id="MobiDB-lite"/>
    </source>
</evidence>